<gene>
    <name evidence="2" type="ORF">LAh7_50</name>
</gene>
<accession>A0A514A098</accession>
<reference evidence="2 3" key="1">
    <citation type="submission" date="2019-04" db="EMBL/GenBank/DDBJ databases">
        <title>Novel bacteriophages capable of disrupting biofilms from clinical strains of Aeromonas hydrophila with intrinsic antibiotic resistance.</title>
        <authorList>
            <person name="Kabwe M."/>
            <person name="Brown T.L."/>
            <person name="Speirs L."/>
            <person name="Ku H."/>
            <person name="Leach M."/>
            <person name="Chan H.T."/>
            <person name="Petrovski S."/>
            <person name="Lock P."/>
            <person name="Tucci J."/>
        </authorList>
    </citation>
    <scope>NUCLEOTIDE SEQUENCE [LARGE SCALE GENOMIC DNA]</scope>
</reference>
<feature type="region of interest" description="Disordered" evidence="1">
    <location>
        <begin position="23"/>
        <end position="44"/>
    </location>
</feature>
<evidence type="ECO:0000313" key="3">
    <source>
        <dbReference type="Proteomes" id="UP000318298"/>
    </source>
</evidence>
<sequence length="111" mass="12519">MNPLWCYSAPAILRARPLCGMVTSTPRTSRRKAKHGPGHTETHTRQLGYCVPRLREWCREHGIDIRELKDGVDSARLRATGDHLAIVAADLAEQESQWAEKRAKQSDTDTL</sequence>
<dbReference type="Proteomes" id="UP000318298">
    <property type="component" value="Segment"/>
</dbReference>
<proteinExistence type="predicted"/>
<name>A0A514A098_9CAUD</name>
<organism evidence="2 3">
    <name type="scientific">Aeromonas phage LAh_7</name>
    <dbReference type="NCBI Taxonomy" id="2591031"/>
    <lineage>
        <taxon>Viruses</taxon>
        <taxon>Duplodnaviria</taxon>
        <taxon>Heunggongvirae</taxon>
        <taxon>Uroviricota</taxon>
        <taxon>Caudoviricetes</taxon>
        <taxon>Casjensviridae</taxon>
        <taxon>Sharonstreetvirus</taxon>
        <taxon>Sharonstreetvirus LAh7</taxon>
    </lineage>
</organism>
<keyword evidence="3" id="KW-1185">Reference proteome</keyword>
<dbReference type="EMBL" id="MK838113">
    <property type="protein sequence ID" value="QDH46693.1"/>
    <property type="molecule type" value="Genomic_DNA"/>
</dbReference>
<evidence type="ECO:0000256" key="1">
    <source>
        <dbReference type="SAM" id="MobiDB-lite"/>
    </source>
</evidence>
<evidence type="ECO:0000313" key="2">
    <source>
        <dbReference type="EMBL" id="QDH46693.1"/>
    </source>
</evidence>
<protein>
    <submittedName>
        <fullName evidence="2">Uncharacterized protein</fullName>
    </submittedName>
</protein>
<feature type="compositionally biased region" description="Basic residues" evidence="1">
    <location>
        <begin position="28"/>
        <end position="37"/>
    </location>
</feature>